<dbReference type="KEGG" id="mdi:METDI3378"/>
<dbReference type="Proteomes" id="UP000008070">
    <property type="component" value="Chromosome"/>
</dbReference>
<dbReference type="EMBL" id="FP103042">
    <property type="protein sequence ID" value="CAX25025.1"/>
    <property type="molecule type" value="Genomic_DNA"/>
</dbReference>
<sequence>MIMTLIEAQAGGGWTRERFMGGADETEPDALERLAAEAARLHRAQIARLLRLRARGADTARAALVLWALGDCLDGLRGHQRRLATGGAP</sequence>
<evidence type="ECO:0000313" key="2">
    <source>
        <dbReference type="Proteomes" id="UP000008070"/>
    </source>
</evidence>
<dbReference type="HOGENOM" id="CLU_2451181_0_0_5"/>
<organism evidence="1 2">
    <name type="scientific">Methylorubrum extorquens (strain DSM 6343 / CIP 106787 / DM4)</name>
    <name type="common">Methylobacterium extorquens</name>
    <dbReference type="NCBI Taxonomy" id="661410"/>
    <lineage>
        <taxon>Bacteria</taxon>
        <taxon>Pseudomonadati</taxon>
        <taxon>Pseudomonadota</taxon>
        <taxon>Alphaproteobacteria</taxon>
        <taxon>Hyphomicrobiales</taxon>
        <taxon>Methylobacteriaceae</taxon>
        <taxon>Methylorubrum</taxon>
    </lineage>
</organism>
<dbReference type="AlphaFoldDB" id="C7C7B6"/>
<protein>
    <submittedName>
        <fullName evidence="1">Uncharacterized protein</fullName>
    </submittedName>
</protein>
<name>C7C7B6_METED</name>
<accession>C7C7B6</accession>
<reference evidence="2" key="1">
    <citation type="journal article" date="2009" name="PLoS ONE">
        <title>Methylobacterium genome sequences: a reference blueprint to investigate microbial metabolism of C1 compounds from natural and industrial sources.</title>
        <authorList>
            <person name="Vuilleumier S."/>
            <person name="Chistoserdova L."/>
            <person name="Lee M.-C."/>
            <person name="Bringel F."/>
            <person name="Lajus A."/>
            <person name="Zhou Y."/>
            <person name="Gourion B."/>
            <person name="Barbe V."/>
            <person name="Chang J."/>
            <person name="Cruveiller S."/>
            <person name="Dossat C."/>
            <person name="Gillett W."/>
            <person name="Gruffaz C."/>
            <person name="Haugen E."/>
            <person name="Hourcade E."/>
            <person name="Levy R."/>
            <person name="Mangenot S."/>
            <person name="Muller E."/>
            <person name="Nadalig T."/>
            <person name="Pagni M."/>
            <person name="Penny C."/>
            <person name="Peyraud R."/>
            <person name="Robinson D.G."/>
            <person name="Roche D."/>
            <person name="Rouy Z."/>
            <person name="Saenampechek C."/>
            <person name="Salvignol G."/>
            <person name="Vallenet D."/>
            <person name="Wu Z."/>
            <person name="Marx C.J."/>
            <person name="Vorholt J.A."/>
            <person name="Olson M.V."/>
            <person name="Kaul R."/>
            <person name="Weissenbach J."/>
            <person name="Medigue C."/>
            <person name="Lidstrom M.E."/>
        </authorList>
    </citation>
    <scope>NUCLEOTIDE SEQUENCE [LARGE SCALE GENOMIC DNA]</scope>
    <source>
        <strain evidence="2">DSM 6343 / CIP 106787 / DM4</strain>
    </source>
</reference>
<proteinExistence type="predicted"/>
<gene>
    <name evidence="1" type="ORF">METD_I3378</name>
</gene>
<evidence type="ECO:0000313" key="1">
    <source>
        <dbReference type="EMBL" id="CAX25025.1"/>
    </source>
</evidence>